<evidence type="ECO:0000256" key="1">
    <source>
        <dbReference type="SAM" id="Coils"/>
    </source>
</evidence>
<name>A0A8S9MM12_BRACR</name>
<sequence>MRSAGCRLPSFAFSAEKEAFANVAVASSKVMEAFNEYVVVMEDHVVASRNDKEIESIGSKIKRLLKELEATKREGKNDAEKIEALTQDWKRIP</sequence>
<dbReference type="Proteomes" id="UP000712281">
    <property type="component" value="Unassembled WGS sequence"/>
</dbReference>
<comment type="caution">
    <text evidence="2">The sequence shown here is derived from an EMBL/GenBank/DDBJ whole genome shotgun (WGS) entry which is preliminary data.</text>
</comment>
<reference evidence="2" key="1">
    <citation type="submission" date="2019-12" db="EMBL/GenBank/DDBJ databases">
        <title>Genome sequencing and annotation of Brassica cretica.</title>
        <authorList>
            <person name="Studholme D.J."/>
            <person name="Sarris P.F."/>
        </authorList>
    </citation>
    <scope>NUCLEOTIDE SEQUENCE</scope>
    <source>
        <strain evidence="2">PFS-001/15</strain>
        <tissue evidence="2">Leaf</tissue>
    </source>
</reference>
<organism evidence="2 3">
    <name type="scientific">Brassica cretica</name>
    <name type="common">Mustard</name>
    <dbReference type="NCBI Taxonomy" id="69181"/>
    <lineage>
        <taxon>Eukaryota</taxon>
        <taxon>Viridiplantae</taxon>
        <taxon>Streptophyta</taxon>
        <taxon>Embryophyta</taxon>
        <taxon>Tracheophyta</taxon>
        <taxon>Spermatophyta</taxon>
        <taxon>Magnoliopsida</taxon>
        <taxon>eudicotyledons</taxon>
        <taxon>Gunneridae</taxon>
        <taxon>Pentapetalae</taxon>
        <taxon>rosids</taxon>
        <taxon>malvids</taxon>
        <taxon>Brassicales</taxon>
        <taxon>Brassicaceae</taxon>
        <taxon>Brassiceae</taxon>
        <taxon>Brassica</taxon>
    </lineage>
</organism>
<evidence type="ECO:0000313" key="3">
    <source>
        <dbReference type="Proteomes" id="UP000712281"/>
    </source>
</evidence>
<dbReference type="EMBL" id="QGKW02000007">
    <property type="protein sequence ID" value="KAF2620925.1"/>
    <property type="molecule type" value="Genomic_DNA"/>
</dbReference>
<proteinExistence type="predicted"/>
<feature type="coiled-coil region" evidence="1">
    <location>
        <begin position="54"/>
        <end position="85"/>
    </location>
</feature>
<dbReference type="AlphaFoldDB" id="A0A8S9MM12"/>
<accession>A0A8S9MM12</accession>
<protein>
    <submittedName>
        <fullName evidence="2">Uncharacterized protein</fullName>
    </submittedName>
</protein>
<keyword evidence="1" id="KW-0175">Coiled coil</keyword>
<evidence type="ECO:0000313" key="2">
    <source>
        <dbReference type="EMBL" id="KAF2620925.1"/>
    </source>
</evidence>
<gene>
    <name evidence="2" type="ORF">F2Q68_00040468</name>
</gene>